<comment type="caution">
    <text evidence="2">The sequence shown here is derived from an EMBL/GenBank/DDBJ whole genome shotgun (WGS) entry which is preliminary data.</text>
</comment>
<evidence type="ECO:0000313" key="3">
    <source>
        <dbReference type="Proteomes" id="UP000011996"/>
    </source>
</evidence>
<organism evidence="2 3">
    <name type="scientific">Rhodopirellula europaea SH398</name>
    <dbReference type="NCBI Taxonomy" id="1263868"/>
    <lineage>
        <taxon>Bacteria</taxon>
        <taxon>Pseudomonadati</taxon>
        <taxon>Planctomycetota</taxon>
        <taxon>Planctomycetia</taxon>
        <taxon>Pirellulales</taxon>
        <taxon>Pirellulaceae</taxon>
        <taxon>Rhodopirellula</taxon>
    </lineage>
</organism>
<dbReference type="EMBL" id="ANOF01000155">
    <property type="protein sequence ID" value="EMI24614.1"/>
    <property type="molecule type" value="Genomic_DNA"/>
</dbReference>
<gene>
    <name evidence="2" type="ORF">RESH_04985</name>
</gene>
<evidence type="ECO:0000313" key="2">
    <source>
        <dbReference type="EMBL" id="EMI24614.1"/>
    </source>
</evidence>
<accession>M5SEL7</accession>
<name>M5SEL7_9BACT</name>
<dbReference type="Proteomes" id="UP000011996">
    <property type="component" value="Unassembled WGS sequence"/>
</dbReference>
<feature type="compositionally biased region" description="Polar residues" evidence="1">
    <location>
        <begin position="26"/>
        <end position="41"/>
    </location>
</feature>
<proteinExistence type="predicted"/>
<sequence>MEPVSDAEVIQITGDSYRLRGRPTDKQTGPASQPKSKTGQTRKPGPADEAAENSSKPIPRLAGFNLQTSGWF</sequence>
<protein>
    <submittedName>
        <fullName evidence="2">Uncharacterized protein</fullName>
    </submittedName>
</protein>
<dbReference type="AlphaFoldDB" id="M5SEL7"/>
<evidence type="ECO:0000256" key="1">
    <source>
        <dbReference type="SAM" id="MobiDB-lite"/>
    </source>
</evidence>
<dbReference type="PATRIC" id="fig|1263868.3.peg.5421"/>
<feature type="region of interest" description="Disordered" evidence="1">
    <location>
        <begin position="1"/>
        <end position="72"/>
    </location>
</feature>
<reference evidence="2 3" key="1">
    <citation type="journal article" date="2013" name="Mar. Genomics">
        <title>Expression of sulfatases in Rhodopirellula baltica and the diversity of sulfatases in the genus Rhodopirellula.</title>
        <authorList>
            <person name="Wegner C.E."/>
            <person name="Richter-Heitmann T."/>
            <person name="Klindworth A."/>
            <person name="Klockow C."/>
            <person name="Richter M."/>
            <person name="Achstetter T."/>
            <person name="Glockner F.O."/>
            <person name="Harder J."/>
        </authorList>
    </citation>
    <scope>NUCLEOTIDE SEQUENCE [LARGE SCALE GENOMIC DNA]</scope>
    <source>
        <strain evidence="2 3">SH398</strain>
    </source>
</reference>